<evidence type="ECO:0000256" key="2">
    <source>
        <dbReference type="SAM" id="MobiDB-lite"/>
    </source>
</evidence>
<evidence type="ECO:0000313" key="5">
    <source>
        <dbReference type="EMBL" id="ORA68846.1"/>
    </source>
</evidence>
<feature type="signal peptide" evidence="3">
    <location>
        <begin position="1"/>
        <end position="26"/>
    </location>
</feature>
<dbReference type="Pfam" id="PF00080">
    <property type="entry name" value="Sod_Cu"/>
    <property type="match status" value="1"/>
</dbReference>
<dbReference type="EMBL" id="MVHP01000002">
    <property type="protein sequence ID" value="ORA68846.1"/>
    <property type="molecule type" value="Genomic_DNA"/>
</dbReference>
<dbReference type="Gene3D" id="2.60.40.200">
    <property type="entry name" value="Superoxide dismutase, copper/zinc binding domain"/>
    <property type="match status" value="1"/>
</dbReference>
<feature type="compositionally biased region" description="Low complexity" evidence="2">
    <location>
        <begin position="216"/>
        <end position="232"/>
    </location>
</feature>
<dbReference type="Proteomes" id="UP000192772">
    <property type="component" value="Unassembled WGS sequence"/>
</dbReference>
<feature type="domain" description="Superoxide dismutase copper/zinc binding" evidence="4">
    <location>
        <begin position="64"/>
        <end position="212"/>
    </location>
</feature>
<sequence>MSKSKTAAAVALAAPLAIAMLSACNAEESADQTTTTTTTTSPAPEGETLSTELRTADGTTVANATIEFTDNYATITLETAEGSNLTPGFHGFHIHAIGKCEPNSVAPDGGEPGDFLSAGGHLHTRGQGAGHPAAGDLTPVDVRSDGSARLVATSDSFTIEDLRGSQGSALMLHELPDNFANIPPRYTVNGVPGPDAETLATGDAGSRVACGVLAPASETPATTDTTTVTETAPVPPPAETTPPATEPSPATETTPTETTTPTTESPATTTPTTTVTTTPTTPEEGQPGG</sequence>
<dbReference type="STRING" id="81858.BST23_03285"/>
<comment type="caution">
    <text evidence="5">The sequence shown here is derived from an EMBL/GenBank/DDBJ whole genome shotgun (WGS) entry which is preliminary data.</text>
</comment>
<dbReference type="InterPro" id="IPR024134">
    <property type="entry name" value="SOD_Cu/Zn_/chaperone"/>
</dbReference>
<dbReference type="SUPFAM" id="SSF49329">
    <property type="entry name" value="Cu,Zn superoxide dismutase-like"/>
    <property type="match status" value="1"/>
</dbReference>
<dbReference type="NCBIfam" id="NF047631">
    <property type="entry name" value="SodCMycob"/>
    <property type="match status" value="1"/>
</dbReference>
<organism evidence="5 6">
    <name type="scientific">Mycolicibacterium elephantis</name>
    <dbReference type="NCBI Taxonomy" id="81858"/>
    <lineage>
        <taxon>Bacteria</taxon>
        <taxon>Bacillati</taxon>
        <taxon>Actinomycetota</taxon>
        <taxon>Actinomycetes</taxon>
        <taxon>Mycobacteriales</taxon>
        <taxon>Mycobacteriaceae</taxon>
        <taxon>Mycolicibacterium</taxon>
    </lineage>
</organism>
<dbReference type="AlphaFoldDB" id="A0A1A0Q8L8"/>
<dbReference type="PROSITE" id="PS51257">
    <property type="entry name" value="PROKAR_LIPOPROTEIN"/>
    <property type="match status" value="1"/>
</dbReference>
<feature type="region of interest" description="Disordered" evidence="2">
    <location>
        <begin position="27"/>
        <end position="51"/>
    </location>
</feature>
<dbReference type="GO" id="GO:0006801">
    <property type="term" value="P:superoxide metabolic process"/>
    <property type="evidence" value="ECO:0007669"/>
    <property type="project" value="InterPro"/>
</dbReference>
<reference evidence="5 6" key="1">
    <citation type="submission" date="2017-02" db="EMBL/GenBank/DDBJ databases">
        <title>The new phylogeny of genus Mycobacterium.</title>
        <authorList>
            <person name="Tortoli E."/>
            <person name="Trovato A."/>
            <person name="Cirillo D.M."/>
        </authorList>
    </citation>
    <scope>NUCLEOTIDE SEQUENCE [LARGE SCALE GENOMIC DNA]</scope>
    <source>
        <strain evidence="5 6">FI-09383</strain>
    </source>
</reference>
<feature type="chain" id="PRO_5030024901" evidence="3">
    <location>
        <begin position="27"/>
        <end position="289"/>
    </location>
</feature>
<dbReference type="InterPro" id="IPR001424">
    <property type="entry name" value="SOD_Cu_Zn_dom"/>
</dbReference>
<dbReference type="OrthoDB" id="9792957at2"/>
<gene>
    <name evidence="5" type="ORF">BST23_03285</name>
</gene>
<dbReference type="GO" id="GO:0005507">
    <property type="term" value="F:copper ion binding"/>
    <property type="evidence" value="ECO:0007669"/>
    <property type="project" value="InterPro"/>
</dbReference>
<feature type="compositionally biased region" description="Pro residues" evidence="2">
    <location>
        <begin position="233"/>
        <end position="246"/>
    </location>
</feature>
<evidence type="ECO:0000313" key="6">
    <source>
        <dbReference type="Proteomes" id="UP000192772"/>
    </source>
</evidence>
<name>A0A1A0Q8L8_9MYCO</name>
<dbReference type="InterPro" id="IPR036423">
    <property type="entry name" value="SOD-like_Cu/Zn_dom_sf"/>
</dbReference>
<accession>A0A1X0D8V9</accession>
<dbReference type="PANTHER" id="PTHR10003">
    <property type="entry name" value="SUPEROXIDE DISMUTASE CU-ZN -RELATED"/>
    <property type="match status" value="1"/>
</dbReference>
<protein>
    <submittedName>
        <fullName evidence="5">Superoxide dismutase</fullName>
    </submittedName>
</protein>
<evidence type="ECO:0000259" key="4">
    <source>
        <dbReference type="Pfam" id="PF00080"/>
    </source>
</evidence>
<accession>A0A1A0Q8L8</accession>
<feature type="compositionally biased region" description="Low complexity" evidence="2">
    <location>
        <begin position="247"/>
        <end position="289"/>
    </location>
</feature>
<dbReference type="RefSeq" id="WP_064892334.1">
    <property type="nucleotide sequence ID" value="NZ_JBCGVB010000011.1"/>
</dbReference>
<comment type="similarity">
    <text evidence="1">Belongs to the Cu-Zn superoxide dismutase family.</text>
</comment>
<evidence type="ECO:0000256" key="3">
    <source>
        <dbReference type="SAM" id="SignalP"/>
    </source>
</evidence>
<evidence type="ECO:0000256" key="1">
    <source>
        <dbReference type="ARBA" id="ARBA00010457"/>
    </source>
</evidence>
<proteinExistence type="inferred from homology"/>
<feature type="region of interest" description="Disordered" evidence="2">
    <location>
        <begin position="216"/>
        <end position="289"/>
    </location>
</feature>
<keyword evidence="3" id="KW-0732">Signal</keyword>